<accession>A0A9X1Y0T4</accession>
<sequence>MAKETEVTLRSQVVYSVYVRNHSPEGTFRGVERDLGRIRELGVDIVWLLPIHPIGLEARKGELGSPYANRDYREINPELGTREDFESLVEAIHRHGMKCIIDVVYNHTSPDSWLVQHRPDYFYTTPEGKRGNRVGDWGDIVDLDYGQAGLWDYQIDTLKMWAGIVDGFRCDVAPLLPLEFWLRAREEVAKVKPDCLWLAESIEPEFLLHLRSRGLTALSDAEILQAFDVCYDYDTYPWFAGYLSGDNALSAYADKLNQQEHLYPANYVKLRFLENHDRPRAAKLISDEGSLINWTAFLYFLKGMPLLYGGQETQSEVCPDLFGRQPVDWSAGKDLSWLLKTLYAIKKKPILAYGLCRWNADDALDLLAGTYAWGERKLAGVFSLKGKPGEAEVDLPDGVYADLIGGGEIAVIRGKVRSEGKPVILEF</sequence>
<dbReference type="Pfam" id="PF00128">
    <property type="entry name" value="Alpha-amylase"/>
    <property type="match status" value="1"/>
</dbReference>
<dbReference type="PANTHER" id="PTHR47786:SF2">
    <property type="entry name" value="GLYCOSYL HYDROLASE FAMILY 13 CATALYTIC DOMAIN-CONTAINING PROTEIN"/>
    <property type="match status" value="1"/>
</dbReference>
<evidence type="ECO:0000313" key="3">
    <source>
        <dbReference type="Proteomes" id="UP001139534"/>
    </source>
</evidence>
<dbReference type="RefSeq" id="WP_248551654.1">
    <property type="nucleotide sequence ID" value="NZ_JALPRK010000007.1"/>
</dbReference>
<dbReference type="SUPFAM" id="SSF51445">
    <property type="entry name" value="(Trans)glycosidases"/>
    <property type="match status" value="1"/>
</dbReference>
<dbReference type="InterPro" id="IPR013780">
    <property type="entry name" value="Glyco_hydro_b"/>
</dbReference>
<evidence type="ECO:0000259" key="1">
    <source>
        <dbReference type="SMART" id="SM00642"/>
    </source>
</evidence>
<feature type="domain" description="Glycosyl hydrolase family 13 catalytic" evidence="1">
    <location>
        <begin position="16"/>
        <end position="346"/>
    </location>
</feature>
<dbReference type="SMART" id="SM00642">
    <property type="entry name" value="Aamy"/>
    <property type="match status" value="1"/>
</dbReference>
<keyword evidence="3" id="KW-1185">Reference proteome</keyword>
<dbReference type="AlphaFoldDB" id="A0A9X1Y0T4"/>
<dbReference type="Gene3D" id="3.20.20.80">
    <property type="entry name" value="Glycosidases"/>
    <property type="match status" value="1"/>
</dbReference>
<dbReference type="InterPro" id="IPR006047">
    <property type="entry name" value="GH13_cat_dom"/>
</dbReference>
<protein>
    <submittedName>
        <fullName evidence="2">Alpha-amylase family glycosyl hydrolase</fullName>
    </submittedName>
</protein>
<dbReference type="Pfam" id="PF18612">
    <property type="entry name" value="Bac_A_amyl_C"/>
    <property type="match status" value="1"/>
</dbReference>
<proteinExistence type="predicted"/>
<reference evidence="2" key="1">
    <citation type="submission" date="2022-04" db="EMBL/GenBank/DDBJ databases">
        <authorList>
            <person name="Seo M.-J."/>
        </authorList>
    </citation>
    <scope>NUCLEOTIDE SEQUENCE</scope>
    <source>
        <strain evidence="2">MBLB2552</strain>
    </source>
</reference>
<evidence type="ECO:0000313" key="2">
    <source>
        <dbReference type="EMBL" id="MCK8487556.1"/>
    </source>
</evidence>
<dbReference type="InterPro" id="IPR041331">
    <property type="entry name" value="Bac_A_amyl_C"/>
</dbReference>
<comment type="caution">
    <text evidence="2">The sequence shown here is derived from an EMBL/GenBank/DDBJ whole genome shotgun (WGS) entry which is preliminary data.</text>
</comment>
<gene>
    <name evidence="2" type="ORF">M0651_10265</name>
</gene>
<name>A0A9X1Y0T4_9BACL</name>
<dbReference type="InterPro" id="IPR017853">
    <property type="entry name" value="GH"/>
</dbReference>
<keyword evidence="2" id="KW-0378">Hydrolase</keyword>
<dbReference type="GO" id="GO:0016787">
    <property type="term" value="F:hydrolase activity"/>
    <property type="evidence" value="ECO:0007669"/>
    <property type="project" value="UniProtKB-KW"/>
</dbReference>
<organism evidence="2 3">
    <name type="scientific">Paenibacillus mellifer</name>
    <dbReference type="NCBI Taxonomy" id="2937794"/>
    <lineage>
        <taxon>Bacteria</taxon>
        <taxon>Bacillati</taxon>
        <taxon>Bacillota</taxon>
        <taxon>Bacilli</taxon>
        <taxon>Bacillales</taxon>
        <taxon>Paenibacillaceae</taxon>
        <taxon>Paenibacillus</taxon>
    </lineage>
</organism>
<dbReference type="Gene3D" id="2.60.40.1180">
    <property type="entry name" value="Golgi alpha-mannosidase II"/>
    <property type="match status" value="1"/>
</dbReference>
<dbReference type="GO" id="GO:0005975">
    <property type="term" value="P:carbohydrate metabolic process"/>
    <property type="evidence" value="ECO:0007669"/>
    <property type="project" value="InterPro"/>
</dbReference>
<dbReference type="PANTHER" id="PTHR47786">
    <property type="entry name" value="ALPHA-1,4-GLUCAN:MALTOSE-1-PHOSPHATE MALTOSYLTRANSFERASE"/>
    <property type="match status" value="1"/>
</dbReference>
<dbReference type="Proteomes" id="UP001139534">
    <property type="component" value="Unassembled WGS sequence"/>
</dbReference>
<dbReference type="EMBL" id="JALPRK010000007">
    <property type="protein sequence ID" value="MCK8487556.1"/>
    <property type="molecule type" value="Genomic_DNA"/>
</dbReference>
<dbReference type="CDD" id="cd11313">
    <property type="entry name" value="AmyAc_arch_bac_AmyA"/>
    <property type="match status" value="1"/>
</dbReference>